<evidence type="ECO:0000256" key="1">
    <source>
        <dbReference type="ARBA" id="ARBA00005380"/>
    </source>
</evidence>
<organism evidence="14 15">
    <name type="scientific">Youxingia wuxianensis</name>
    <dbReference type="NCBI Taxonomy" id="2763678"/>
    <lineage>
        <taxon>Bacteria</taxon>
        <taxon>Bacillati</taxon>
        <taxon>Bacillota</taxon>
        <taxon>Clostridia</taxon>
        <taxon>Eubacteriales</taxon>
        <taxon>Oscillospiraceae</taxon>
        <taxon>Youxingia</taxon>
    </lineage>
</organism>
<dbReference type="Gene3D" id="3.40.1190.20">
    <property type="match status" value="1"/>
</dbReference>
<comment type="catalytic activity">
    <reaction evidence="12">
        <text>D-ribose + ATP = D-ribose 5-phosphate + ADP + H(+)</text>
        <dbReference type="Rhea" id="RHEA:13697"/>
        <dbReference type="ChEBI" id="CHEBI:15378"/>
        <dbReference type="ChEBI" id="CHEBI:30616"/>
        <dbReference type="ChEBI" id="CHEBI:47013"/>
        <dbReference type="ChEBI" id="CHEBI:78346"/>
        <dbReference type="ChEBI" id="CHEBI:456216"/>
        <dbReference type="EC" id="2.7.1.15"/>
    </reaction>
</comment>
<keyword evidence="12" id="KW-0963">Cytoplasm</keyword>
<dbReference type="Pfam" id="PF00294">
    <property type="entry name" value="PfkB"/>
    <property type="match status" value="1"/>
</dbReference>
<evidence type="ECO:0000256" key="12">
    <source>
        <dbReference type="HAMAP-Rule" id="MF_01987"/>
    </source>
</evidence>
<dbReference type="EMBL" id="JACRTD010000003">
    <property type="protein sequence ID" value="MBC8584898.1"/>
    <property type="molecule type" value="Genomic_DNA"/>
</dbReference>
<feature type="domain" description="Carbohydrate kinase PfkB" evidence="13">
    <location>
        <begin position="24"/>
        <end position="292"/>
    </location>
</feature>
<evidence type="ECO:0000313" key="15">
    <source>
        <dbReference type="Proteomes" id="UP000623678"/>
    </source>
</evidence>
<dbReference type="InterPro" id="IPR029056">
    <property type="entry name" value="Ribokinase-like"/>
</dbReference>
<feature type="binding site" evidence="12">
    <location>
        <position position="281"/>
    </location>
    <ligand>
        <name>ATP</name>
        <dbReference type="ChEBI" id="CHEBI:30616"/>
    </ligand>
</feature>
<evidence type="ECO:0000256" key="4">
    <source>
        <dbReference type="ARBA" id="ARBA00022679"/>
    </source>
</evidence>
<comment type="function">
    <text evidence="12">Catalyzes the phosphorylation of ribose at O-5 in a reaction requiring ATP and magnesium. The resulting D-ribose-5-phosphate can then be used either for sythesis of nucleotides, histidine, and tryptophan, or as a component of the pentose phosphate pathway.</text>
</comment>
<keyword evidence="8 12" id="KW-0067">ATP-binding</keyword>
<evidence type="ECO:0000256" key="6">
    <source>
        <dbReference type="ARBA" id="ARBA00022741"/>
    </source>
</evidence>
<comment type="subcellular location">
    <subcellularLocation>
        <location evidence="12">Cytoplasm</location>
    </subcellularLocation>
</comment>
<dbReference type="GO" id="GO:0019303">
    <property type="term" value="P:D-ribose catabolic process"/>
    <property type="evidence" value="ECO:0007669"/>
    <property type="project" value="UniProtKB-UniRule"/>
</dbReference>
<keyword evidence="15" id="KW-1185">Reference proteome</keyword>
<dbReference type="EC" id="2.7.1.15" evidence="2 12"/>
<keyword evidence="7 12" id="KW-0418">Kinase</keyword>
<evidence type="ECO:0000256" key="5">
    <source>
        <dbReference type="ARBA" id="ARBA00022723"/>
    </source>
</evidence>
<evidence type="ECO:0000256" key="3">
    <source>
        <dbReference type="ARBA" id="ARBA00016943"/>
    </source>
</evidence>
<feature type="binding site" evidence="12">
    <location>
        <position position="253"/>
    </location>
    <ligand>
        <name>K(+)</name>
        <dbReference type="ChEBI" id="CHEBI:29103"/>
    </ligand>
</feature>
<dbReference type="RefSeq" id="WP_262394686.1">
    <property type="nucleotide sequence ID" value="NZ_JACRTD010000003.1"/>
</dbReference>
<dbReference type="PANTHER" id="PTHR10584">
    <property type="entry name" value="SUGAR KINASE"/>
    <property type="match status" value="1"/>
</dbReference>
<evidence type="ECO:0000259" key="13">
    <source>
        <dbReference type="Pfam" id="PF00294"/>
    </source>
</evidence>
<comment type="pathway">
    <text evidence="12">Carbohydrate metabolism; D-ribose degradation; D-ribose 5-phosphate from beta-D-ribopyranose: step 2/2.</text>
</comment>
<protein>
    <recommendedName>
        <fullName evidence="3 12">Ribokinase</fullName>
        <shortName evidence="12">RK</shortName>
        <ecNumber evidence="2 12">2.7.1.15</ecNumber>
    </recommendedName>
</protein>
<feature type="binding site" evidence="12">
    <location>
        <position position="290"/>
    </location>
    <ligand>
        <name>K(+)</name>
        <dbReference type="ChEBI" id="CHEBI:29103"/>
    </ligand>
</feature>
<gene>
    <name evidence="12" type="primary">rbsK</name>
    <name evidence="14" type="ORF">H8705_04810</name>
</gene>
<dbReference type="GO" id="GO:0046872">
    <property type="term" value="F:metal ion binding"/>
    <property type="evidence" value="ECO:0007669"/>
    <property type="project" value="UniProtKB-KW"/>
</dbReference>
<keyword evidence="11 12" id="KW-0119">Carbohydrate metabolism</keyword>
<evidence type="ECO:0000256" key="7">
    <source>
        <dbReference type="ARBA" id="ARBA00022777"/>
    </source>
</evidence>
<dbReference type="InterPro" id="IPR002173">
    <property type="entry name" value="Carboh/pur_kinase_PfkB_CS"/>
</dbReference>
<dbReference type="InterPro" id="IPR011611">
    <property type="entry name" value="PfkB_dom"/>
</dbReference>
<keyword evidence="4 12" id="KW-0808">Transferase</keyword>
<comment type="subunit">
    <text evidence="12">Homodimer.</text>
</comment>
<dbReference type="GO" id="GO:0005829">
    <property type="term" value="C:cytosol"/>
    <property type="evidence" value="ECO:0007669"/>
    <property type="project" value="TreeGrafter"/>
</dbReference>
<feature type="binding site" evidence="12">
    <location>
        <begin position="225"/>
        <end position="230"/>
    </location>
    <ligand>
        <name>ATP</name>
        <dbReference type="ChEBI" id="CHEBI:30616"/>
    </ligand>
</feature>
<feature type="binding site" evidence="12">
    <location>
        <position position="257"/>
    </location>
    <ligand>
        <name>substrate</name>
    </ligand>
</feature>
<dbReference type="PROSITE" id="PS00584">
    <property type="entry name" value="PFKB_KINASES_2"/>
    <property type="match status" value="1"/>
</dbReference>
<evidence type="ECO:0000256" key="2">
    <source>
        <dbReference type="ARBA" id="ARBA00012035"/>
    </source>
</evidence>
<feature type="binding site" evidence="12">
    <location>
        <position position="188"/>
    </location>
    <ligand>
        <name>ATP</name>
        <dbReference type="ChEBI" id="CHEBI:30616"/>
    </ligand>
</feature>
<keyword evidence="6 12" id="KW-0547">Nucleotide-binding</keyword>
<evidence type="ECO:0000256" key="9">
    <source>
        <dbReference type="ARBA" id="ARBA00022842"/>
    </source>
</evidence>
<dbReference type="InterPro" id="IPR002139">
    <property type="entry name" value="Ribo/fructo_kinase"/>
</dbReference>
<dbReference type="AlphaFoldDB" id="A0A926EK76"/>
<keyword evidence="5 12" id="KW-0479">Metal-binding</keyword>
<dbReference type="Proteomes" id="UP000623678">
    <property type="component" value="Unassembled WGS sequence"/>
</dbReference>
<sequence>MNNKNKIAILSSYHGCYCLSANRLPGPGETVMGHTYEVTAGGKGGSQAIVAAFLGGNVATFGRVGADEFGRRAMEEYDSININREQMIMDDTVSTGIAGIYIDDQGENAIIIVQGANGKVSREDVDRAAQAIYKDAYIASFQLEVTTDTVEYAIEKAHSMGLITVLDPAPVIDFNPKIYKYLDYIKPNEHEASVYSGIEVTDFDSAVKAGKWFLDQGVKQGVIITMGKEGCALITREESKFFKAPYVEAIDSTGSGDAFTGALLMGLAEEWSIDDAILYANCAGAVMATKGEEGTIFECFPQKEETDALHKEYLKTL</sequence>
<evidence type="ECO:0000256" key="8">
    <source>
        <dbReference type="ARBA" id="ARBA00022840"/>
    </source>
</evidence>
<evidence type="ECO:0000256" key="10">
    <source>
        <dbReference type="ARBA" id="ARBA00022958"/>
    </source>
</evidence>
<keyword evidence="10 12" id="KW-0630">Potassium</keyword>
<comment type="activity regulation">
    <text evidence="12">Activated by a monovalent cation that binds near, but not in, the active site. The most likely occupant of the site in vivo is potassium. Ion binding induces a conformational change that may alter substrate affinity.</text>
</comment>
<comment type="caution">
    <text evidence="14">The sequence shown here is derived from an EMBL/GenBank/DDBJ whole genome shotgun (WGS) entry which is preliminary data.</text>
</comment>
<feature type="binding site" evidence="12">
    <location>
        <position position="251"/>
    </location>
    <ligand>
        <name>K(+)</name>
        <dbReference type="ChEBI" id="CHEBI:29103"/>
    </ligand>
</feature>
<dbReference type="PRINTS" id="PR00990">
    <property type="entry name" value="RIBOKINASE"/>
</dbReference>
<dbReference type="SUPFAM" id="SSF53613">
    <property type="entry name" value="Ribokinase-like"/>
    <property type="match status" value="1"/>
</dbReference>
<evidence type="ECO:0000313" key="14">
    <source>
        <dbReference type="EMBL" id="MBC8584898.1"/>
    </source>
</evidence>
<comment type="caution">
    <text evidence="12">Lacks conserved residue(s) required for the propagation of feature annotation.</text>
</comment>
<accession>A0A926EK76</accession>
<name>A0A926EK76_9FIRM</name>
<feature type="binding site" evidence="12">
    <location>
        <position position="144"/>
    </location>
    <ligand>
        <name>substrate</name>
    </ligand>
</feature>
<dbReference type="CDD" id="cd01174">
    <property type="entry name" value="ribokinase"/>
    <property type="match status" value="1"/>
</dbReference>
<feature type="active site" description="Proton acceptor" evidence="12">
    <location>
        <position position="257"/>
    </location>
</feature>
<evidence type="ECO:0000256" key="11">
    <source>
        <dbReference type="ARBA" id="ARBA00023277"/>
    </source>
</evidence>
<reference evidence="14" key="1">
    <citation type="submission" date="2020-08" db="EMBL/GenBank/DDBJ databases">
        <title>Genome public.</title>
        <authorList>
            <person name="Liu C."/>
            <person name="Sun Q."/>
        </authorList>
    </citation>
    <scope>NUCLEOTIDE SEQUENCE</scope>
    <source>
        <strain evidence="14">NSJ-64</strain>
    </source>
</reference>
<dbReference type="PANTHER" id="PTHR10584:SF166">
    <property type="entry name" value="RIBOKINASE"/>
    <property type="match status" value="1"/>
</dbReference>
<dbReference type="GO" id="GO:0005524">
    <property type="term" value="F:ATP binding"/>
    <property type="evidence" value="ECO:0007669"/>
    <property type="project" value="UniProtKB-UniRule"/>
</dbReference>
<dbReference type="HAMAP" id="MF_01987">
    <property type="entry name" value="Ribokinase"/>
    <property type="match status" value="1"/>
</dbReference>
<feature type="binding site" evidence="12">
    <location>
        <begin position="256"/>
        <end position="257"/>
    </location>
    <ligand>
        <name>ATP</name>
        <dbReference type="ChEBI" id="CHEBI:30616"/>
    </ligand>
</feature>
<dbReference type="GO" id="GO:0004747">
    <property type="term" value="F:ribokinase activity"/>
    <property type="evidence" value="ECO:0007669"/>
    <property type="project" value="UniProtKB-UniRule"/>
</dbReference>
<dbReference type="InterPro" id="IPR011877">
    <property type="entry name" value="Ribokinase"/>
</dbReference>
<feature type="binding site" evidence="12">
    <location>
        <position position="287"/>
    </location>
    <ligand>
        <name>K(+)</name>
        <dbReference type="ChEBI" id="CHEBI:29103"/>
    </ligand>
</feature>
<comment type="similarity">
    <text evidence="12">Belongs to the carbohydrate kinase PfkB family. Ribokinase subfamily.</text>
</comment>
<proteinExistence type="inferred from homology"/>
<keyword evidence="9 12" id="KW-0460">Magnesium</keyword>
<comment type="similarity">
    <text evidence="1">Belongs to the carbohydrate kinase pfkB family.</text>
</comment>
<comment type="cofactor">
    <cofactor evidence="12">
        <name>Mg(2+)</name>
        <dbReference type="ChEBI" id="CHEBI:18420"/>
    </cofactor>
    <text evidence="12">Requires a divalent cation, most likely magnesium in vivo, as an electrophilic catalyst to aid phosphoryl group transfer. It is the chelate of the metal and the nucleotide that is the actual substrate.</text>
</comment>